<organism evidence="1 2">
    <name type="scientific">Streptomyces ureilyticus</name>
    <dbReference type="NCBI Taxonomy" id="1775131"/>
    <lineage>
        <taxon>Bacteria</taxon>
        <taxon>Bacillati</taxon>
        <taxon>Actinomycetota</taxon>
        <taxon>Actinomycetes</taxon>
        <taxon>Kitasatosporales</taxon>
        <taxon>Streptomycetaceae</taxon>
        <taxon>Streptomyces</taxon>
    </lineage>
</organism>
<keyword evidence="2" id="KW-1185">Reference proteome</keyword>
<dbReference type="Proteomes" id="UP001518140">
    <property type="component" value="Unassembled WGS sequence"/>
</dbReference>
<dbReference type="EMBL" id="JAAKZX010000102">
    <property type="protein sequence ID" value="NGO45760.1"/>
    <property type="molecule type" value="Genomic_DNA"/>
</dbReference>
<accession>A0ABX0DV13</accession>
<sequence>MPVVLATVGGYSWYQLSDTGRRWRYEDKLESYCGGVLPYEETVAFTGLPSDPDTGLPHDVRHGTPERGREFCWIGHLDIFVTAARIPTDSSELKSALPPEQAKALPTPLGGGWRGFTDGMNTSVVLPCSKGDSTIAVTAVRSNRLAKASENRKMAELVTATAAEAADRWGCESRLGTRVPAIALATDFEAPHEAKGTCAGLPLAQNKRIDKVKEAPADGLSPFEVCQLEEKETEDGYYLEASFGPYAQRERAEGWNDEVIAKPAGGGGKDTWEFFWASAECSGDGSRALFQILAKTATTENPSFARAALVAFAKRAAEQRDCTDLQLPPAP</sequence>
<dbReference type="RefSeq" id="WP_165342310.1">
    <property type="nucleotide sequence ID" value="NZ_JAAKZX010000102.1"/>
</dbReference>
<evidence type="ECO:0000313" key="1">
    <source>
        <dbReference type="EMBL" id="NGO45760.1"/>
    </source>
</evidence>
<evidence type="ECO:0008006" key="3">
    <source>
        <dbReference type="Google" id="ProtNLM"/>
    </source>
</evidence>
<reference evidence="1 2" key="1">
    <citation type="submission" date="2020-02" db="EMBL/GenBank/DDBJ databases">
        <title>Whole-genome analyses of novel actinobacteria.</title>
        <authorList>
            <person name="Sahin N."/>
            <person name="Tokatli A."/>
        </authorList>
    </citation>
    <scope>NUCLEOTIDE SEQUENCE [LARGE SCALE GENOMIC DNA]</scope>
    <source>
        <strain evidence="1 2">YC419</strain>
    </source>
</reference>
<proteinExistence type="predicted"/>
<name>A0ABX0DV13_9ACTN</name>
<evidence type="ECO:0000313" key="2">
    <source>
        <dbReference type="Proteomes" id="UP001518140"/>
    </source>
</evidence>
<gene>
    <name evidence="1" type="ORF">G6048_27695</name>
</gene>
<comment type="caution">
    <text evidence="1">The sequence shown here is derived from an EMBL/GenBank/DDBJ whole genome shotgun (WGS) entry which is preliminary data.</text>
</comment>
<protein>
    <recommendedName>
        <fullName evidence="3">DUF3558 domain-containing protein</fullName>
    </recommendedName>
</protein>